<organism evidence="1 2">
    <name type="scientific">Brevibacillus fluminis</name>
    <dbReference type="NCBI Taxonomy" id="511487"/>
    <lineage>
        <taxon>Bacteria</taxon>
        <taxon>Bacillati</taxon>
        <taxon>Bacillota</taxon>
        <taxon>Bacilli</taxon>
        <taxon>Bacillales</taxon>
        <taxon>Paenibacillaceae</taxon>
        <taxon>Brevibacillus</taxon>
    </lineage>
</organism>
<gene>
    <name evidence="1" type="ORF">EDM56_05070</name>
</gene>
<accession>A0A3M8DU24</accession>
<name>A0A3M8DU24_9BACL</name>
<sequence>MKNRKLLTAGLGVGISSIVLLTSAYTVMADTSSGYDLYKSAIKQTHAAKSITADVNVSLTDNGKELLAVQGKVKNEEAANLGSGSVNIKTNGTAHAVQFYRQADQVVLKTDDSDSYKVLKPDANEQHKWKQHHNANEDGTNPGAEKVIDALMTNLQNDIQVTQASGGGKEVSLHLTQQQISPVVQALGSVVLQHAANHQELATGEGQDELDRHAPQFAKDLKPELPKLTQDIVVKQVDVKAEISQDNYVDQQEATLTVSGKDASGASHEVVLTIHADLSNFGDTKADTVDLTGKQVETIQKH</sequence>
<dbReference type="AlphaFoldDB" id="A0A3M8DU24"/>
<keyword evidence="2" id="KW-1185">Reference proteome</keyword>
<reference evidence="1 2" key="1">
    <citation type="submission" date="2018-10" db="EMBL/GenBank/DDBJ databases">
        <title>Phylogenomics of Brevibacillus.</title>
        <authorList>
            <person name="Dunlap C."/>
        </authorList>
    </citation>
    <scope>NUCLEOTIDE SEQUENCE [LARGE SCALE GENOMIC DNA]</scope>
    <source>
        <strain evidence="1 2">JCM 15716</strain>
    </source>
</reference>
<evidence type="ECO:0000313" key="2">
    <source>
        <dbReference type="Proteomes" id="UP000271031"/>
    </source>
</evidence>
<dbReference type="EMBL" id="RHHQ01000005">
    <property type="protein sequence ID" value="RNB91414.1"/>
    <property type="molecule type" value="Genomic_DNA"/>
</dbReference>
<dbReference type="RefSeq" id="WP_122916806.1">
    <property type="nucleotide sequence ID" value="NZ_RHHQ01000005.1"/>
</dbReference>
<protein>
    <submittedName>
        <fullName evidence="1">Uncharacterized protein</fullName>
    </submittedName>
</protein>
<comment type="caution">
    <text evidence="1">The sequence shown here is derived from an EMBL/GenBank/DDBJ whole genome shotgun (WGS) entry which is preliminary data.</text>
</comment>
<dbReference type="Proteomes" id="UP000271031">
    <property type="component" value="Unassembled WGS sequence"/>
</dbReference>
<proteinExistence type="predicted"/>
<dbReference type="OrthoDB" id="2820357at2"/>
<evidence type="ECO:0000313" key="1">
    <source>
        <dbReference type="EMBL" id="RNB91414.1"/>
    </source>
</evidence>